<feature type="domain" description="Pseudouridine synthase RsuA/RluA-like" evidence="2">
    <location>
        <begin position="112"/>
        <end position="310"/>
    </location>
</feature>
<dbReference type="InterPro" id="IPR006224">
    <property type="entry name" value="PsdUridine_synth_RluA-like_CS"/>
</dbReference>
<dbReference type="Gene3D" id="3.30.2350.10">
    <property type="entry name" value="Pseudouridine synthase"/>
    <property type="match status" value="1"/>
</dbReference>
<comment type="similarity">
    <text evidence="1">Belongs to the pseudouridine synthase RluA family.</text>
</comment>
<dbReference type="Proteomes" id="UP001054902">
    <property type="component" value="Unassembled WGS sequence"/>
</dbReference>
<dbReference type="CDD" id="cd02869">
    <property type="entry name" value="PseudoU_synth_RluA_like"/>
    <property type="match status" value="1"/>
</dbReference>
<proteinExistence type="inferred from homology"/>
<evidence type="ECO:0000256" key="1">
    <source>
        <dbReference type="ARBA" id="ARBA00010876"/>
    </source>
</evidence>
<dbReference type="GO" id="GO:0000455">
    <property type="term" value="P:enzyme-directed rRNA pseudouridine synthesis"/>
    <property type="evidence" value="ECO:0007669"/>
    <property type="project" value="TreeGrafter"/>
</dbReference>
<dbReference type="PANTHER" id="PTHR21600:SF87">
    <property type="entry name" value="RNA PSEUDOURIDYLATE SYNTHASE DOMAIN-CONTAINING PROTEIN 1"/>
    <property type="match status" value="1"/>
</dbReference>
<accession>A0AAD3CGH7</accession>
<dbReference type="EMBL" id="BLLK01000020">
    <property type="protein sequence ID" value="GFH45413.1"/>
    <property type="molecule type" value="Genomic_DNA"/>
</dbReference>
<evidence type="ECO:0000259" key="2">
    <source>
        <dbReference type="Pfam" id="PF00849"/>
    </source>
</evidence>
<dbReference type="GO" id="GO:0003723">
    <property type="term" value="F:RNA binding"/>
    <property type="evidence" value="ECO:0007669"/>
    <property type="project" value="InterPro"/>
</dbReference>
<dbReference type="InterPro" id="IPR006145">
    <property type="entry name" value="PsdUridine_synth_RsuA/RluA"/>
</dbReference>
<dbReference type="InterPro" id="IPR050188">
    <property type="entry name" value="RluA_PseudoU_synthase"/>
</dbReference>
<dbReference type="PANTHER" id="PTHR21600">
    <property type="entry name" value="MITOCHONDRIAL RNA PSEUDOURIDINE SYNTHASE"/>
    <property type="match status" value="1"/>
</dbReference>
<comment type="caution">
    <text evidence="3">The sequence shown here is derived from an EMBL/GenBank/DDBJ whole genome shotgun (WGS) entry which is preliminary data.</text>
</comment>
<organism evidence="3 4">
    <name type="scientific">Chaetoceros tenuissimus</name>
    <dbReference type="NCBI Taxonomy" id="426638"/>
    <lineage>
        <taxon>Eukaryota</taxon>
        <taxon>Sar</taxon>
        <taxon>Stramenopiles</taxon>
        <taxon>Ochrophyta</taxon>
        <taxon>Bacillariophyta</taxon>
        <taxon>Coscinodiscophyceae</taxon>
        <taxon>Chaetocerotophycidae</taxon>
        <taxon>Chaetocerotales</taxon>
        <taxon>Chaetocerotaceae</taxon>
        <taxon>Chaetoceros</taxon>
    </lineage>
</organism>
<reference evidence="3 4" key="1">
    <citation type="journal article" date="2021" name="Sci. Rep.">
        <title>The genome of the diatom Chaetoceros tenuissimus carries an ancient integrated fragment of an extant virus.</title>
        <authorList>
            <person name="Hongo Y."/>
            <person name="Kimura K."/>
            <person name="Takaki Y."/>
            <person name="Yoshida Y."/>
            <person name="Baba S."/>
            <person name="Kobayashi G."/>
            <person name="Nagasaki K."/>
            <person name="Hano T."/>
            <person name="Tomaru Y."/>
        </authorList>
    </citation>
    <scope>NUCLEOTIDE SEQUENCE [LARGE SCALE GENOMIC DNA]</scope>
    <source>
        <strain evidence="3 4">NIES-3715</strain>
    </source>
</reference>
<dbReference type="GO" id="GO:0009982">
    <property type="term" value="F:pseudouridine synthase activity"/>
    <property type="evidence" value="ECO:0007669"/>
    <property type="project" value="InterPro"/>
</dbReference>
<gene>
    <name evidence="3" type="ORF">CTEN210_01887</name>
</gene>
<evidence type="ECO:0000313" key="3">
    <source>
        <dbReference type="EMBL" id="GFH45413.1"/>
    </source>
</evidence>
<evidence type="ECO:0000313" key="4">
    <source>
        <dbReference type="Proteomes" id="UP001054902"/>
    </source>
</evidence>
<dbReference type="Pfam" id="PF00849">
    <property type="entry name" value="PseudoU_synth_2"/>
    <property type="match status" value="1"/>
</dbReference>
<sequence length="391" mass="44497">MNLSINEYTVEIDNGYMKVQMPKIDQHEISSDGNKNDIIESNSLRQDVQIDAINMENFSDDKTEEAKGSAADTIIPESVLQFQRQMRKVQAAKRAFSSLLQSQLQVLYSDDHICVVNKPSGVLSVPGVNSNPSMLTLVYERYMDKMKKDMERDHMIIHRLDMDTSGVIIFAKTKTSMTTLQKTFRERKVDKIYEALVCGHIDNNVQSGLIDLPLQRDHRYPPFMRVATPRSEREAKEVVKDLQHAGWKKIVKKNAKPSQTYFTILNREYVTSPSTKGDESSQEPQKLPVTRVRLVPHTGRTHQLRVHMAALGHPILGDPTYGVYGEASANAGFSEKSLDQLMPTRASLDFQLKLNHYVTEKKQVMCLHARRLELMHPVSGDVIVFEEPPLF</sequence>
<name>A0AAD3CGH7_9STRA</name>
<dbReference type="SUPFAM" id="SSF55120">
    <property type="entry name" value="Pseudouridine synthase"/>
    <property type="match status" value="1"/>
</dbReference>
<protein>
    <recommendedName>
        <fullName evidence="2">Pseudouridine synthase RsuA/RluA-like domain-containing protein</fullName>
    </recommendedName>
</protein>
<dbReference type="AlphaFoldDB" id="A0AAD3CGH7"/>
<dbReference type="PROSITE" id="PS01129">
    <property type="entry name" value="PSI_RLU"/>
    <property type="match status" value="1"/>
</dbReference>
<dbReference type="InterPro" id="IPR020103">
    <property type="entry name" value="PsdUridine_synth_cat_dom_sf"/>
</dbReference>
<keyword evidence="4" id="KW-1185">Reference proteome</keyword>